<dbReference type="NCBIfam" id="TIGR02777">
    <property type="entry name" value="LigD_PE_dom"/>
    <property type="match status" value="1"/>
</dbReference>
<evidence type="ECO:0000259" key="1">
    <source>
        <dbReference type="Pfam" id="PF13298"/>
    </source>
</evidence>
<name>A0A1V6M128_9BACT</name>
<dbReference type="InterPro" id="IPR014144">
    <property type="entry name" value="LigD_PE_domain"/>
</dbReference>
<comment type="caution">
    <text evidence="2">The sequence shown here is derived from an EMBL/GenBank/DDBJ whole genome shotgun (WGS) entry which is preliminary data.</text>
</comment>
<accession>A0A1V6M128</accession>
<feature type="domain" description="DNA ligase D 3'-phosphoesterase" evidence="1">
    <location>
        <begin position="8"/>
        <end position="107"/>
    </location>
</feature>
<sequence length="156" mass="17839">MSHRFVVHEHDATHLHYDFRLEMEGVLRSWAIPKGPSMNPAEKRLAVQVEDHPIEYIDFEGIIPQGQYGAGAVVVWDSGTYVPIDMQNDKMSFSLKGRILKGNFTLIHLKGRAKGNEWLLIKQKDKHAIPGWKLETKLTPEKKSQLIERIPPCQTS</sequence>
<proteinExistence type="predicted"/>
<organism evidence="2 3">
    <name type="scientific">Candidatus Brocadia sapporoensis</name>
    <dbReference type="NCBI Taxonomy" id="392547"/>
    <lineage>
        <taxon>Bacteria</taxon>
        <taxon>Pseudomonadati</taxon>
        <taxon>Planctomycetota</taxon>
        <taxon>Candidatus Brocadiia</taxon>
        <taxon>Candidatus Brocadiales</taxon>
        <taxon>Candidatus Brocadiaceae</taxon>
        <taxon>Candidatus Brocadia</taxon>
    </lineage>
</organism>
<dbReference type="EMBL" id="MJUW02000058">
    <property type="protein sequence ID" value="OQD46098.1"/>
    <property type="molecule type" value="Genomic_DNA"/>
</dbReference>
<dbReference type="RefSeq" id="WP_070066735.1">
    <property type="nucleotide sequence ID" value="NZ_MJUW02000058.1"/>
</dbReference>
<reference evidence="2 3" key="1">
    <citation type="journal article" date="2016" name="Genome Announc.">
        <title>Draft Genome Sequence of the Anaerobic Ammonium-Oxidizing Bacterium 'Candidatus Brocadia sp. 40'.</title>
        <authorList>
            <person name="Ali M."/>
            <person name="Haroon M.F."/>
            <person name="Narita Y."/>
            <person name="Zhang L."/>
            <person name="Rangel Shaw D."/>
            <person name="Okabe S."/>
            <person name="Saikaly P.E."/>
        </authorList>
    </citation>
    <scope>NUCLEOTIDE SEQUENCE [LARGE SCALE GENOMIC DNA]</scope>
    <source>
        <strain evidence="2 3">40</strain>
    </source>
</reference>
<dbReference type="Proteomes" id="UP000242219">
    <property type="component" value="Unassembled WGS sequence"/>
</dbReference>
<gene>
    <name evidence="2" type="ORF">BIY37_05040</name>
</gene>
<dbReference type="PANTHER" id="PTHR39465:SF1">
    <property type="entry name" value="DNA LIGASE D 3'-PHOSPHOESTERASE DOMAIN-CONTAINING PROTEIN"/>
    <property type="match status" value="1"/>
</dbReference>
<dbReference type="PANTHER" id="PTHR39465">
    <property type="entry name" value="DNA LIGASE D, 3'-PHOSPHOESTERASE DOMAIN"/>
    <property type="match status" value="1"/>
</dbReference>
<keyword evidence="3" id="KW-1185">Reference proteome</keyword>
<evidence type="ECO:0000313" key="3">
    <source>
        <dbReference type="Proteomes" id="UP000242219"/>
    </source>
</evidence>
<protein>
    <submittedName>
        <fullName evidence="2">3'-phosphoesterase</fullName>
    </submittedName>
</protein>
<dbReference type="AlphaFoldDB" id="A0A1V6M128"/>
<evidence type="ECO:0000313" key="2">
    <source>
        <dbReference type="EMBL" id="OQD46098.1"/>
    </source>
</evidence>
<dbReference type="Pfam" id="PF13298">
    <property type="entry name" value="LigD_N"/>
    <property type="match status" value="1"/>
</dbReference>